<reference evidence="1" key="1">
    <citation type="journal article" date="2015" name="BMC Genomics">
        <title>Transcriptome profiling of a Rhizobium leguminosarum bv. trifolii rosR mutant reveals the role of the transcriptional regulator RosR in motility, synthesis of cell-surface components, and other cellular processes.</title>
        <authorList>
            <person name="Rachwal K."/>
            <person name="Matczynska E."/>
            <person name="Janczarek M."/>
        </authorList>
    </citation>
    <scope>NUCLEOTIDE SEQUENCE</scope>
    <source>
        <strain evidence="1">Rt24.2</strain>
    </source>
</reference>
<reference evidence="1" key="2">
    <citation type="journal article" date="2016" name="Front. Microbiol.">
        <title>The Regulatory Protein RosR Affects Rhizobium leguminosarum bv. trifolii Protein Profiles, Cell Surface Properties, and Symbiosis with Clover.</title>
        <authorList>
            <person name="Rachwal K."/>
            <person name="Boguszewska A."/>
            <person name="Kopcinska J."/>
            <person name="Karas M."/>
            <person name="Tchorzewski M."/>
            <person name="Janczarek M."/>
        </authorList>
    </citation>
    <scope>NUCLEOTIDE SEQUENCE</scope>
    <source>
        <strain evidence="1">Rt24.2</strain>
    </source>
</reference>
<proteinExistence type="predicted"/>
<organism evidence="1">
    <name type="scientific">Rhizobium leguminosarum bv. trifolii</name>
    <dbReference type="NCBI Taxonomy" id="386"/>
    <lineage>
        <taxon>Bacteria</taxon>
        <taxon>Pseudomonadati</taxon>
        <taxon>Pseudomonadota</taxon>
        <taxon>Alphaproteobacteria</taxon>
        <taxon>Hyphomicrobiales</taxon>
        <taxon>Rhizobiaceae</taxon>
        <taxon>Rhizobium/Agrobacterium group</taxon>
        <taxon>Rhizobium</taxon>
    </lineage>
</organism>
<accession>A0A1C9I162</accession>
<protein>
    <submittedName>
        <fullName evidence="1">Uncharacterized protein</fullName>
    </submittedName>
</protein>
<dbReference type="EMBL" id="KX490307">
    <property type="protein sequence ID" value="AOO92671.1"/>
    <property type="molecule type" value="Genomic_DNA"/>
</dbReference>
<sequence length="88" mass="10224">MLFLFSYAGKYSEIRVFHMAQPTQYIIMEPLGCMTDLDSIRMRLAEIGLAREAFSLDSDVGRLRLTFWEPDRIEALRILARLDHSNPC</sequence>
<dbReference type="AlphaFoldDB" id="A0A1C9I162"/>
<evidence type="ECO:0000313" key="1">
    <source>
        <dbReference type="EMBL" id="AOO92671.1"/>
    </source>
</evidence>
<name>A0A1C9I162_RHILT</name>